<reference evidence="2" key="1">
    <citation type="submission" date="2012-06" db="EMBL/GenBank/DDBJ databases">
        <title>The genome sequence of Coniosporium apollinis CBS 100218.</title>
        <authorList>
            <consortium name="The Broad Institute Genome Sequencing Platform"/>
            <person name="Cuomo C."/>
            <person name="Gorbushina A."/>
            <person name="Noack S."/>
            <person name="Walker B."/>
            <person name="Young S.K."/>
            <person name="Zeng Q."/>
            <person name="Gargeya S."/>
            <person name="Fitzgerald M."/>
            <person name="Haas B."/>
            <person name="Abouelleil A."/>
            <person name="Alvarado L."/>
            <person name="Arachchi H.M."/>
            <person name="Berlin A.M."/>
            <person name="Chapman S.B."/>
            <person name="Goldberg J."/>
            <person name="Griggs A."/>
            <person name="Gujja S."/>
            <person name="Hansen M."/>
            <person name="Howarth C."/>
            <person name="Imamovic A."/>
            <person name="Larimer J."/>
            <person name="McCowan C."/>
            <person name="Montmayeur A."/>
            <person name="Murphy C."/>
            <person name="Neiman D."/>
            <person name="Pearson M."/>
            <person name="Priest M."/>
            <person name="Roberts A."/>
            <person name="Saif S."/>
            <person name="Shea T."/>
            <person name="Sisk P."/>
            <person name="Sykes S."/>
            <person name="Wortman J."/>
            <person name="Nusbaum C."/>
            <person name="Birren B."/>
        </authorList>
    </citation>
    <scope>NUCLEOTIDE SEQUENCE [LARGE SCALE GENOMIC DNA]</scope>
    <source>
        <strain evidence="2">CBS 100218</strain>
    </source>
</reference>
<dbReference type="AlphaFoldDB" id="R7Z032"/>
<dbReference type="GeneID" id="19904229"/>
<evidence type="ECO:0000313" key="2">
    <source>
        <dbReference type="Proteomes" id="UP000016924"/>
    </source>
</evidence>
<dbReference type="Proteomes" id="UP000016924">
    <property type="component" value="Unassembled WGS sequence"/>
</dbReference>
<dbReference type="PANTHER" id="PTHR38790">
    <property type="entry name" value="2EXR DOMAIN-CONTAINING PROTEIN-RELATED"/>
    <property type="match status" value="1"/>
</dbReference>
<protein>
    <submittedName>
        <fullName evidence="1">Uncharacterized protein</fullName>
    </submittedName>
</protein>
<evidence type="ECO:0000313" key="1">
    <source>
        <dbReference type="EMBL" id="EON67550.1"/>
    </source>
</evidence>
<organism evidence="1 2">
    <name type="scientific">Coniosporium apollinis (strain CBS 100218)</name>
    <name type="common">Rock-inhabiting black yeast</name>
    <dbReference type="NCBI Taxonomy" id="1168221"/>
    <lineage>
        <taxon>Eukaryota</taxon>
        <taxon>Fungi</taxon>
        <taxon>Dikarya</taxon>
        <taxon>Ascomycota</taxon>
        <taxon>Pezizomycotina</taxon>
        <taxon>Dothideomycetes</taxon>
        <taxon>Dothideomycetes incertae sedis</taxon>
        <taxon>Coniosporium</taxon>
    </lineage>
</organism>
<dbReference type="OrthoDB" id="5335493at2759"/>
<dbReference type="eggNOG" id="ENOG502T1FV">
    <property type="taxonomic scope" value="Eukaryota"/>
</dbReference>
<dbReference type="HOGENOM" id="CLU_609741_0_0_1"/>
<proteinExistence type="predicted"/>
<dbReference type="RefSeq" id="XP_007782867.1">
    <property type="nucleotide sequence ID" value="XM_007784677.1"/>
</dbReference>
<sequence length="449" mass="50660">MAQGIDYEPNIPTRFTEAFFNIIFPEQPPRGVPAALSLPRSQHIISHETPLAPTSTAAYRDVYRTLLARQDPQYDIVTARILRAAESVLAGSLEHFLANTQVRPGLSGIETRTADVYVYLRLVPAKPGMSTTDRLLVDTSGSWTPFEKWLDVSPIFDIGKKRFAKELVGTHGYENQFMWWFSNGKTFRFLELPLEIRSMIYVQALGPVVEPAFESPRISLGHGFREQNQKLSPEDGLETHDAPNYAILHLNKQVYHEAIQEGWEKTWKRVTRYCALILLLYHCNPRTATSFGLANPISVCAIRYVQLAFPIQEHLKLFGIAMAGRALRAWVSKKFSSKQFRSLNTLKHLELNFTTPKQYGGVEVPADSIDRASLVPLSDIEHDDLLATGEILQELIMALTVKHLSTIPKITFSGSVEQDLQHKWMGLWSRQKGGARIDDDIDAAMAESQ</sequence>
<accession>R7Z032</accession>
<dbReference type="EMBL" id="JH767588">
    <property type="protein sequence ID" value="EON67550.1"/>
    <property type="molecule type" value="Genomic_DNA"/>
</dbReference>
<name>R7Z032_CONA1</name>
<keyword evidence="2" id="KW-1185">Reference proteome</keyword>
<gene>
    <name evidence="1" type="ORF">W97_06918</name>
</gene>
<dbReference type="PANTHER" id="PTHR38790:SF9">
    <property type="entry name" value="F-BOX DOMAIN-CONTAINING PROTEIN"/>
    <property type="match status" value="1"/>
</dbReference>